<dbReference type="OrthoDB" id="1733797at2759"/>
<feature type="region of interest" description="Disordered" evidence="1">
    <location>
        <begin position="1"/>
        <end position="33"/>
    </location>
</feature>
<accession>A0A2G9GZS4</accession>
<reference evidence="3" key="1">
    <citation type="journal article" date="2018" name="Gigascience">
        <title>Genome assembly of the Pink Ipe (Handroanthus impetiginosus, Bignoniaceae), a highly valued, ecologically keystone Neotropical timber forest tree.</title>
        <authorList>
            <person name="Silva-Junior O.B."/>
            <person name="Grattapaglia D."/>
            <person name="Novaes E."/>
            <person name="Collevatti R.G."/>
        </authorList>
    </citation>
    <scope>NUCLEOTIDE SEQUENCE [LARGE SCALE GENOMIC DNA]</scope>
    <source>
        <strain evidence="3">cv. UFG-1</strain>
    </source>
</reference>
<dbReference type="STRING" id="429701.A0A2G9GZS4"/>
<gene>
    <name evidence="2" type="ORF">CDL12_16626</name>
</gene>
<evidence type="ECO:0000313" key="3">
    <source>
        <dbReference type="Proteomes" id="UP000231279"/>
    </source>
</evidence>
<dbReference type="EMBL" id="NKXS01003132">
    <property type="protein sequence ID" value="PIN10779.1"/>
    <property type="molecule type" value="Genomic_DNA"/>
</dbReference>
<comment type="caution">
    <text evidence="2">The sequence shown here is derived from an EMBL/GenBank/DDBJ whole genome shotgun (WGS) entry which is preliminary data.</text>
</comment>
<dbReference type="PANTHER" id="PTHR33738">
    <property type="entry name" value="EMB|CAB82975.1"/>
    <property type="match status" value="1"/>
</dbReference>
<keyword evidence="3" id="KW-1185">Reference proteome</keyword>
<dbReference type="AlphaFoldDB" id="A0A2G9GZS4"/>
<organism evidence="2 3">
    <name type="scientific">Handroanthus impetiginosus</name>
    <dbReference type="NCBI Taxonomy" id="429701"/>
    <lineage>
        <taxon>Eukaryota</taxon>
        <taxon>Viridiplantae</taxon>
        <taxon>Streptophyta</taxon>
        <taxon>Embryophyta</taxon>
        <taxon>Tracheophyta</taxon>
        <taxon>Spermatophyta</taxon>
        <taxon>Magnoliopsida</taxon>
        <taxon>eudicotyledons</taxon>
        <taxon>Gunneridae</taxon>
        <taxon>Pentapetalae</taxon>
        <taxon>asterids</taxon>
        <taxon>lamiids</taxon>
        <taxon>Lamiales</taxon>
        <taxon>Bignoniaceae</taxon>
        <taxon>Crescentiina</taxon>
        <taxon>Tabebuia alliance</taxon>
        <taxon>Handroanthus</taxon>
    </lineage>
</organism>
<feature type="compositionally biased region" description="Low complexity" evidence="1">
    <location>
        <begin position="10"/>
        <end position="33"/>
    </location>
</feature>
<evidence type="ECO:0000256" key="1">
    <source>
        <dbReference type="SAM" id="MobiDB-lite"/>
    </source>
</evidence>
<evidence type="ECO:0000313" key="2">
    <source>
        <dbReference type="EMBL" id="PIN10779.1"/>
    </source>
</evidence>
<dbReference type="Proteomes" id="UP000231279">
    <property type="component" value="Unassembled WGS sequence"/>
</dbReference>
<sequence>MDRAGKQEGSSYSPPSSSSFTADLFGPKDSSKSSSFGLFGSIFGPPIPTVPGRDISGICHKCSKTKQGNYTINKDTENRKVEPCYFNSSIYYGGQEVYSSTTQNTVGTPPNFKEDGRDIDQNESNSSCASRGNWWQGSLYY</sequence>
<proteinExistence type="predicted"/>
<dbReference type="PANTHER" id="PTHR33738:SF21">
    <property type="entry name" value="TPRXL"/>
    <property type="match status" value="1"/>
</dbReference>
<protein>
    <submittedName>
        <fullName evidence="2">Uncharacterized protein</fullName>
    </submittedName>
</protein>
<feature type="region of interest" description="Disordered" evidence="1">
    <location>
        <begin position="100"/>
        <end position="129"/>
    </location>
</feature>
<name>A0A2G9GZS4_9LAMI</name>